<dbReference type="EMBL" id="X60594">
    <property type="protein sequence ID" value="CAA43050.1"/>
    <property type="molecule type" value="Genomic_DNA"/>
</dbReference>
<keyword evidence="1" id="KW-0614">Plasmid</keyword>
<geneLocation type="plasmid" evidence="1">
    <name>pUCL22</name>
</geneLocation>
<reference evidence="1" key="1">
    <citation type="journal article" date="1992" name="Gene">
        <title>Nonidentity between plasmid and chromosomal copies of ISS1-like sequences in Lactococcus lactis subsp. lactis CNRZ270 and their possible role in chromosomal integration of plasmid genes.</title>
        <authorList>
            <person name="Huang D.C."/>
            <person name="Novel M."/>
            <person name="Huang X.F."/>
            <person name="Novel G."/>
        </authorList>
    </citation>
    <scope>NUCLEOTIDE SEQUENCE</scope>
    <source>
        <strain evidence="1">Z270</strain>
        <plasmid evidence="1">pUCL22</plasmid>
    </source>
</reference>
<dbReference type="AlphaFoldDB" id="Q48652"/>
<evidence type="ECO:0000313" key="1">
    <source>
        <dbReference type="EMBL" id="CAA43050.1"/>
    </source>
</evidence>
<name>Q48652_9LACT</name>
<sequence>MRLLRYFTVRCSVLVYKPLLCNFLNAEPIEGALSVTITLG</sequence>
<proteinExistence type="predicted"/>
<accession>Q48652</accession>
<organism evidence="1">
    <name type="scientific">Lactococcus lactis</name>
    <dbReference type="NCBI Taxonomy" id="1358"/>
    <lineage>
        <taxon>Bacteria</taxon>
        <taxon>Bacillati</taxon>
        <taxon>Bacillota</taxon>
        <taxon>Bacilli</taxon>
        <taxon>Lactobacillales</taxon>
        <taxon>Streptococcaceae</taxon>
        <taxon>Lactococcus</taxon>
    </lineage>
</organism>
<protein>
    <submittedName>
        <fullName evidence="1">L.lactis insertion sequence (plasmid pUCL22) transposase</fullName>
    </submittedName>
</protein>
<dbReference type="PIR" id="S25780">
    <property type="entry name" value="S25780"/>
</dbReference>